<dbReference type="InterPro" id="IPR027417">
    <property type="entry name" value="P-loop_NTPase"/>
</dbReference>
<dbReference type="Gene3D" id="3.40.50.300">
    <property type="entry name" value="P-loop containing nucleotide triphosphate hydrolases"/>
    <property type="match status" value="1"/>
</dbReference>
<accession>A0A5N6WZK3</accession>
<dbReference type="EMBL" id="ML741803">
    <property type="protein sequence ID" value="KAE8326018.1"/>
    <property type="molecule type" value="Genomic_DNA"/>
</dbReference>
<dbReference type="PANTHER" id="PTHR46411">
    <property type="entry name" value="FAMILY ATPASE, PUTATIVE-RELATED"/>
    <property type="match status" value="1"/>
</dbReference>
<keyword evidence="3" id="KW-1185">Reference proteome</keyword>
<dbReference type="GO" id="GO:0016887">
    <property type="term" value="F:ATP hydrolysis activity"/>
    <property type="evidence" value="ECO:0007669"/>
    <property type="project" value="InterPro"/>
</dbReference>
<dbReference type="InterPro" id="IPR003959">
    <property type="entry name" value="ATPase_AAA_core"/>
</dbReference>
<organism evidence="2 3">
    <name type="scientific">Aspergillus sergii</name>
    <dbReference type="NCBI Taxonomy" id="1034303"/>
    <lineage>
        <taxon>Eukaryota</taxon>
        <taxon>Fungi</taxon>
        <taxon>Dikarya</taxon>
        <taxon>Ascomycota</taxon>
        <taxon>Pezizomycotina</taxon>
        <taxon>Eurotiomycetes</taxon>
        <taxon>Eurotiomycetidae</taxon>
        <taxon>Eurotiales</taxon>
        <taxon>Aspergillaceae</taxon>
        <taxon>Aspergillus</taxon>
        <taxon>Aspergillus subgen. Circumdati</taxon>
    </lineage>
</organism>
<dbReference type="Pfam" id="PF00004">
    <property type="entry name" value="AAA"/>
    <property type="match status" value="1"/>
</dbReference>
<dbReference type="Proteomes" id="UP000325945">
    <property type="component" value="Unassembled WGS sequence"/>
</dbReference>
<dbReference type="SUPFAM" id="SSF52540">
    <property type="entry name" value="P-loop containing nucleoside triphosphate hydrolases"/>
    <property type="match status" value="1"/>
</dbReference>
<evidence type="ECO:0000259" key="1">
    <source>
        <dbReference type="Pfam" id="PF00004"/>
    </source>
</evidence>
<evidence type="ECO:0000313" key="2">
    <source>
        <dbReference type="EMBL" id="KAE8326018.1"/>
    </source>
</evidence>
<feature type="domain" description="ATPase AAA-type core" evidence="1">
    <location>
        <begin position="1"/>
        <end position="117"/>
    </location>
</feature>
<reference evidence="3" key="1">
    <citation type="submission" date="2019-04" db="EMBL/GenBank/DDBJ databases">
        <title>Friends and foes A comparative genomics studyof 23 Aspergillus species from section Flavi.</title>
        <authorList>
            <consortium name="DOE Joint Genome Institute"/>
            <person name="Kjaerbolling I."/>
            <person name="Vesth T."/>
            <person name="Frisvad J.C."/>
            <person name="Nybo J.L."/>
            <person name="Theobald S."/>
            <person name="Kildgaard S."/>
            <person name="Isbrandt T."/>
            <person name="Kuo A."/>
            <person name="Sato A."/>
            <person name="Lyhne E.K."/>
            <person name="Kogle M.E."/>
            <person name="Wiebenga A."/>
            <person name="Kun R.S."/>
            <person name="Lubbers R.J."/>
            <person name="Makela M.R."/>
            <person name="Barry K."/>
            <person name="Chovatia M."/>
            <person name="Clum A."/>
            <person name="Daum C."/>
            <person name="Haridas S."/>
            <person name="He G."/>
            <person name="LaButti K."/>
            <person name="Lipzen A."/>
            <person name="Mondo S."/>
            <person name="Riley R."/>
            <person name="Salamov A."/>
            <person name="Simmons B.A."/>
            <person name="Magnuson J.K."/>
            <person name="Henrissat B."/>
            <person name="Mortensen U.H."/>
            <person name="Larsen T.O."/>
            <person name="Devries R.P."/>
            <person name="Grigoriev I.V."/>
            <person name="Machida M."/>
            <person name="Baker S.E."/>
            <person name="Andersen M.R."/>
        </authorList>
    </citation>
    <scope>NUCLEOTIDE SEQUENCE [LARGE SCALE GENOMIC DNA]</scope>
    <source>
        <strain evidence="3">CBS 130017</strain>
    </source>
</reference>
<name>A0A5N6WZK3_9EURO</name>
<evidence type="ECO:0000313" key="3">
    <source>
        <dbReference type="Proteomes" id="UP000325945"/>
    </source>
</evidence>
<keyword evidence="2" id="KW-0378">Hydrolase</keyword>
<dbReference type="AlphaFoldDB" id="A0A5N6WZK3"/>
<proteinExistence type="predicted"/>
<sequence length="131" mass="14919">MLLVGSPGTGKRLTAKAVADRVQKPLYMLSAGELGQSAEDIEYRLSDILQLTEKWDAVLLFDECDVFLQERSVRHLAHNEIVAVFLRLLDYYRGILTMTSNRADIIDRALKSKIHLILHYPELVPQAKEQI</sequence>
<gene>
    <name evidence="2" type="ORF">BDV39DRAFT_206404</name>
</gene>
<dbReference type="PANTHER" id="PTHR46411:SF3">
    <property type="entry name" value="AAA+ ATPASE DOMAIN-CONTAINING PROTEIN"/>
    <property type="match status" value="1"/>
</dbReference>
<protein>
    <submittedName>
        <fullName evidence="2">P-loop containing nucleoside triphosphate hydrolase protein</fullName>
    </submittedName>
</protein>
<dbReference type="GO" id="GO:0005524">
    <property type="term" value="F:ATP binding"/>
    <property type="evidence" value="ECO:0007669"/>
    <property type="project" value="InterPro"/>
</dbReference>